<dbReference type="InterPro" id="IPR001660">
    <property type="entry name" value="SAM"/>
</dbReference>
<reference evidence="3" key="1">
    <citation type="submission" date="2021-03" db="EMBL/GenBank/DDBJ databases">
        <title>Draft genome sequence of rust myrtle Austropuccinia psidii MF-1, a brazilian biotype.</title>
        <authorList>
            <person name="Quecine M.C."/>
            <person name="Pachon D.M.R."/>
            <person name="Bonatelli M.L."/>
            <person name="Correr F.H."/>
            <person name="Franceschini L.M."/>
            <person name="Leite T.F."/>
            <person name="Margarido G.R.A."/>
            <person name="Almeida C.A."/>
            <person name="Ferrarezi J.A."/>
            <person name="Labate C.A."/>
        </authorList>
    </citation>
    <scope>NUCLEOTIDE SEQUENCE</scope>
    <source>
        <strain evidence="3">MF-1</strain>
    </source>
</reference>
<dbReference type="InterPro" id="IPR011993">
    <property type="entry name" value="PH-like_dom_sf"/>
</dbReference>
<feature type="compositionally biased region" description="Low complexity" evidence="1">
    <location>
        <begin position="155"/>
        <end position="168"/>
    </location>
</feature>
<protein>
    <recommendedName>
        <fullName evidence="2">SAM domain-containing protein</fullName>
    </recommendedName>
</protein>
<sequence length="515" mass="56425">MTSSSTTDSSSNKGSQSCSSSRIEPHLSNKELLISPATSTFPPPGNKTGHNSLSSSQGCLAKSACFDIKSSTQPNQWNVTKVVEWGKLRGLDNFTLETFVEHEITGDLLLELDVNSLKEIDLSAFGRRIPSRTDTKVDAGEEELAPHLSQNPLVSKQSSIQLQQKQPSDPLVGVSKETSNPQHDKTQPNLKLGFVYPLVALMQDKSLFLILKPLKPTRLPFIGSRAEDPAERAIESLNPTVSIDVNLNKSTKRGKNSKHLGGSKSVGIETMMLGKKSLPVDPSLSPPIGDRPSDMGSGKSGSSFLGTLRGRKPPPKFSSQMLTNQGNGLLTSHAEAKVCPSSSSGLNGCSSHGLFHFGSGKLPAQPQHQLHHLPSLLEYKSLSSMIESENKWPELTDTNFKQGETQSALKRIGHPDHIGWMRKKDDNYLTWKLRYFILKGANLYYLKGPTVVMEADVNPGHYGFRIIHDSNTTHSLSADDPKVLRDWMKAMLKAKIQYDCTAPVTSSCNIRTIYI</sequence>
<feature type="region of interest" description="Disordered" evidence="1">
    <location>
        <begin position="1"/>
        <end position="24"/>
    </location>
</feature>
<dbReference type="Gene3D" id="2.30.29.30">
    <property type="entry name" value="Pleckstrin-homology domain (PH domain)/Phosphotyrosine-binding domain (PTB)"/>
    <property type="match status" value="1"/>
</dbReference>
<evidence type="ECO:0000256" key="1">
    <source>
        <dbReference type="SAM" id="MobiDB-lite"/>
    </source>
</evidence>
<dbReference type="InterPro" id="IPR001849">
    <property type="entry name" value="PH_domain"/>
</dbReference>
<dbReference type="PROSITE" id="PS50105">
    <property type="entry name" value="SAM_DOMAIN"/>
    <property type="match status" value="1"/>
</dbReference>
<proteinExistence type="predicted"/>
<feature type="domain" description="SAM" evidence="2">
    <location>
        <begin position="77"/>
        <end position="128"/>
    </location>
</feature>
<comment type="caution">
    <text evidence="3">The sequence shown here is derived from an EMBL/GenBank/DDBJ whole genome shotgun (WGS) entry which is preliminary data.</text>
</comment>
<evidence type="ECO:0000313" key="3">
    <source>
        <dbReference type="EMBL" id="MBW0463678.1"/>
    </source>
</evidence>
<feature type="region of interest" description="Disordered" evidence="1">
    <location>
        <begin position="145"/>
        <end position="187"/>
    </location>
</feature>
<dbReference type="SUPFAM" id="SSF47769">
    <property type="entry name" value="SAM/Pointed domain"/>
    <property type="match status" value="1"/>
</dbReference>
<feature type="compositionally biased region" description="Low complexity" evidence="1">
    <location>
        <begin position="1"/>
        <end position="21"/>
    </location>
</feature>
<keyword evidence="4" id="KW-1185">Reference proteome</keyword>
<organism evidence="3 4">
    <name type="scientific">Austropuccinia psidii MF-1</name>
    <dbReference type="NCBI Taxonomy" id="1389203"/>
    <lineage>
        <taxon>Eukaryota</taxon>
        <taxon>Fungi</taxon>
        <taxon>Dikarya</taxon>
        <taxon>Basidiomycota</taxon>
        <taxon>Pucciniomycotina</taxon>
        <taxon>Pucciniomycetes</taxon>
        <taxon>Pucciniales</taxon>
        <taxon>Sphaerophragmiaceae</taxon>
        <taxon>Austropuccinia</taxon>
    </lineage>
</organism>
<feature type="region of interest" description="Disordered" evidence="1">
    <location>
        <begin position="35"/>
        <end position="54"/>
    </location>
</feature>
<dbReference type="OrthoDB" id="2504759at2759"/>
<dbReference type="AlphaFoldDB" id="A0A9Q3BEL1"/>
<dbReference type="Gene3D" id="1.10.150.50">
    <property type="entry name" value="Transcription Factor, Ets-1"/>
    <property type="match status" value="1"/>
</dbReference>
<dbReference type="SUPFAM" id="SSF50729">
    <property type="entry name" value="PH domain-like"/>
    <property type="match status" value="1"/>
</dbReference>
<dbReference type="InterPro" id="IPR013761">
    <property type="entry name" value="SAM/pointed_sf"/>
</dbReference>
<evidence type="ECO:0000259" key="2">
    <source>
        <dbReference type="PROSITE" id="PS50105"/>
    </source>
</evidence>
<dbReference type="SMART" id="SM00233">
    <property type="entry name" value="PH"/>
    <property type="match status" value="1"/>
</dbReference>
<feature type="region of interest" description="Disordered" evidence="1">
    <location>
        <begin position="278"/>
        <end position="320"/>
    </location>
</feature>
<accession>A0A9Q3BEL1</accession>
<dbReference type="EMBL" id="AVOT02000608">
    <property type="protein sequence ID" value="MBW0463678.1"/>
    <property type="molecule type" value="Genomic_DNA"/>
</dbReference>
<gene>
    <name evidence="3" type="ORF">O181_003393</name>
</gene>
<name>A0A9Q3BEL1_9BASI</name>
<dbReference type="Pfam" id="PF00169">
    <property type="entry name" value="PH"/>
    <property type="match status" value="1"/>
</dbReference>
<evidence type="ECO:0000313" key="4">
    <source>
        <dbReference type="Proteomes" id="UP000765509"/>
    </source>
</evidence>
<dbReference type="Proteomes" id="UP000765509">
    <property type="component" value="Unassembled WGS sequence"/>
</dbReference>